<keyword evidence="1 3" id="KW-0597">Phosphoprotein</keyword>
<feature type="modified residue" description="4-aspartylphosphate" evidence="3">
    <location>
        <position position="83"/>
    </location>
</feature>
<dbReference type="InterPro" id="IPR011006">
    <property type="entry name" value="CheY-like_superfamily"/>
</dbReference>
<name>A0A0B6WUJ3_9BACT</name>
<evidence type="ECO:0000256" key="1">
    <source>
        <dbReference type="ARBA" id="ARBA00022553"/>
    </source>
</evidence>
<evidence type="ECO:0000256" key="3">
    <source>
        <dbReference type="PROSITE-ProRule" id="PRU00169"/>
    </source>
</evidence>
<reference evidence="6 7" key="2">
    <citation type="submission" date="2015-01" db="EMBL/GenBank/DDBJ databases">
        <title>Complete genome sequence of Pyrinomonas methylaliphatogenes type strain K22T.</title>
        <authorList>
            <person name="Lee K.C.Y."/>
            <person name="Power J.F."/>
            <person name="Dunfield P.F."/>
            <person name="Morgan X.C."/>
            <person name="Huttenhower C."/>
            <person name="Stott M.B."/>
        </authorList>
    </citation>
    <scope>NUCLEOTIDE SEQUENCE [LARGE SCALE GENOMIC DNA]</scope>
    <source>
        <strain evidence="6 7">K22</strain>
    </source>
</reference>
<feature type="compositionally biased region" description="Low complexity" evidence="4">
    <location>
        <begin position="167"/>
        <end position="176"/>
    </location>
</feature>
<keyword evidence="7" id="KW-1185">Reference proteome</keyword>
<keyword evidence="6" id="KW-0238">DNA-binding</keyword>
<dbReference type="PANTHER" id="PTHR44591:SF14">
    <property type="entry name" value="PROTEIN PILG"/>
    <property type="match status" value="1"/>
</dbReference>
<evidence type="ECO:0000259" key="5">
    <source>
        <dbReference type="PROSITE" id="PS50110"/>
    </source>
</evidence>
<feature type="region of interest" description="Disordered" evidence="4">
    <location>
        <begin position="323"/>
        <end position="346"/>
    </location>
</feature>
<dbReference type="Gene3D" id="3.40.50.2300">
    <property type="match status" value="1"/>
</dbReference>
<dbReference type="SMART" id="SM00448">
    <property type="entry name" value="REC"/>
    <property type="match status" value="1"/>
</dbReference>
<reference evidence="6 7" key="1">
    <citation type="submission" date="2013-12" db="EMBL/GenBank/DDBJ databases">
        <authorList>
            <person name="Stott M."/>
        </authorList>
    </citation>
    <scope>NUCLEOTIDE SEQUENCE [LARGE SCALE GENOMIC DNA]</scope>
    <source>
        <strain evidence="6 7">K22</strain>
    </source>
</reference>
<protein>
    <submittedName>
        <fullName evidence="6">Response regulator with CheY-like receiver domain and winged-helix DNA-binding domain</fullName>
    </submittedName>
</protein>
<dbReference type="SUPFAM" id="SSF52172">
    <property type="entry name" value="CheY-like"/>
    <property type="match status" value="1"/>
</dbReference>
<evidence type="ECO:0000313" key="6">
    <source>
        <dbReference type="EMBL" id="CDM64666.1"/>
    </source>
</evidence>
<keyword evidence="2" id="KW-0902">Two-component regulatory system</keyword>
<dbReference type="GO" id="GO:0003677">
    <property type="term" value="F:DNA binding"/>
    <property type="evidence" value="ECO:0007669"/>
    <property type="project" value="UniProtKB-KW"/>
</dbReference>
<sequence>MADVSVLASAPHGSALGQSVSSCRGRATLLAGRKLLVADDSVAIQKIVSLTFADEGAKVMVASDGEQAIEILKWEVPDLVLADVHMPRRSGYEVCAYIKSRKSLRHIPVLLLVNVFEPFNEAEARKVGADGVLTKPFQSIRELVNKVGTLLGGKSGGDVAEERVTEAAETTPPAAADSPKVPSPSEVGEAKGAAGVGASVDQQIGSGAKTTPLVSAEAPADLSASEDIIEMSEAEGMAQEADDLILDLGEEEVRQEAALAEEEAFVLDLDDLETADAGPKVEAVSEEGEAEIVVEVPPEESEGSAVAIAATEPLEAQITPAVLEDQAEPDTPISTPRAESSASQLRIDHLSPEVIDAIARRVVEQMSERVVQEIAWEVVPQLAELLIKRQLEEERARRQ</sequence>
<feature type="region of interest" description="Disordered" evidence="4">
    <location>
        <begin position="155"/>
        <end position="197"/>
    </location>
</feature>
<evidence type="ECO:0000256" key="4">
    <source>
        <dbReference type="SAM" id="MobiDB-lite"/>
    </source>
</evidence>
<dbReference type="EMBL" id="CBXV010000002">
    <property type="protein sequence ID" value="CDM64666.1"/>
    <property type="molecule type" value="Genomic_DNA"/>
</dbReference>
<organism evidence="6 7">
    <name type="scientific">Pyrinomonas methylaliphatogenes</name>
    <dbReference type="NCBI Taxonomy" id="454194"/>
    <lineage>
        <taxon>Bacteria</taxon>
        <taxon>Pseudomonadati</taxon>
        <taxon>Acidobacteriota</taxon>
        <taxon>Blastocatellia</taxon>
        <taxon>Blastocatellales</taxon>
        <taxon>Pyrinomonadaceae</taxon>
        <taxon>Pyrinomonas</taxon>
    </lineage>
</organism>
<proteinExistence type="predicted"/>
<dbReference type="PROSITE" id="PS50110">
    <property type="entry name" value="RESPONSE_REGULATORY"/>
    <property type="match status" value="1"/>
</dbReference>
<dbReference type="PANTHER" id="PTHR44591">
    <property type="entry name" value="STRESS RESPONSE REGULATOR PROTEIN 1"/>
    <property type="match status" value="1"/>
</dbReference>
<dbReference type="STRING" id="454194.PYK22_00661"/>
<dbReference type="Proteomes" id="UP000031518">
    <property type="component" value="Unassembled WGS sequence"/>
</dbReference>
<accession>A0A0B6WUJ3</accession>
<feature type="compositionally biased region" description="Low complexity" evidence="4">
    <location>
        <begin position="186"/>
        <end position="197"/>
    </location>
</feature>
<dbReference type="InterPro" id="IPR001789">
    <property type="entry name" value="Sig_transdc_resp-reg_receiver"/>
</dbReference>
<feature type="compositionally biased region" description="Polar residues" evidence="4">
    <location>
        <begin position="332"/>
        <end position="344"/>
    </location>
</feature>
<evidence type="ECO:0000313" key="7">
    <source>
        <dbReference type="Proteomes" id="UP000031518"/>
    </source>
</evidence>
<dbReference type="Pfam" id="PF00072">
    <property type="entry name" value="Response_reg"/>
    <property type="match status" value="1"/>
</dbReference>
<dbReference type="GO" id="GO:0000160">
    <property type="term" value="P:phosphorelay signal transduction system"/>
    <property type="evidence" value="ECO:0007669"/>
    <property type="project" value="UniProtKB-KW"/>
</dbReference>
<feature type="domain" description="Response regulatory" evidence="5">
    <location>
        <begin position="34"/>
        <end position="150"/>
    </location>
</feature>
<dbReference type="InterPro" id="IPR050595">
    <property type="entry name" value="Bact_response_regulator"/>
</dbReference>
<gene>
    <name evidence="6" type="ORF">PYK22_00661</name>
</gene>
<evidence type="ECO:0000256" key="2">
    <source>
        <dbReference type="ARBA" id="ARBA00023012"/>
    </source>
</evidence>
<dbReference type="AlphaFoldDB" id="A0A0B6WUJ3"/>